<organism evidence="1 2">
    <name type="scientific">Acaryochloris thomasi RCC1774</name>
    <dbReference type="NCBI Taxonomy" id="1764569"/>
    <lineage>
        <taxon>Bacteria</taxon>
        <taxon>Bacillati</taxon>
        <taxon>Cyanobacteriota</taxon>
        <taxon>Cyanophyceae</taxon>
        <taxon>Acaryochloridales</taxon>
        <taxon>Acaryochloridaceae</taxon>
        <taxon>Acaryochloris</taxon>
        <taxon>Acaryochloris thomasi</taxon>
    </lineage>
</organism>
<accession>A0A2W1JUC1</accession>
<comment type="caution">
    <text evidence="1">The sequence shown here is derived from an EMBL/GenBank/DDBJ whole genome shotgun (WGS) entry which is preliminary data.</text>
</comment>
<dbReference type="Proteomes" id="UP000248857">
    <property type="component" value="Unassembled WGS sequence"/>
</dbReference>
<evidence type="ECO:0000313" key="2">
    <source>
        <dbReference type="Proteomes" id="UP000248857"/>
    </source>
</evidence>
<dbReference type="AlphaFoldDB" id="A0A2W1JUC1"/>
<gene>
    <name evidence="1" type="ORF">C1752_02359</name>
</gene>
<evidence type="ECO:0000313" key="1">
    <source>
        <dbReference type="EMBL" id="PZD73384.1"/>
    </source>
</evidence>
<protein>
    <submittedName>
        <fullName evidence="1">Uncharacterized protein</fullName>
    </submittedName>
</protein>
<sequence length="40" mass="4679">MFFTSRFTLAWVNYEEKDYVSGNEAGHAVILNIRQIDTKN</sequence>
<dbReference type="EMBL" id="PQWO01000006">
    <property type="protein sequence ID" value="PZD73384.1"/>
    <property type="molecule type" value="Genomic_DNA"/>
</dbReference>
<keyword evidence="2" id="KW-1185">Reference proteome</keyword>
<proteinExistence type="predicted"/>
<name>A0A2W1JUC1_9CYAN</name>
<reference evidence="1 2" key="1">
    <citation type="journal article" date="2018" name="Sci. Rep.">
        <title>A novel species of the marine cyanobacterium Acaryochloris with a unique pigment content and lifestyle.</title>
        <authorList>
            <person name="Partensky F."/>
            <person name="Six C."/>
            <person name="Ratin M."/>
            <person name="Garczarek L."/>
            <person name="Vaulot D."/>
            <person name="Probert I."/>
            <person name="Calteau A."/>
            <person name="Gourvil P."/>
            <person name="Marie D."/>
            <person name="Grebert T."/>
            <person name="Bouchier C."/>
            <person name="Le Panse S."/>
            <person name="Gachenot M."/>
            <person name="Rodriguez F."/>
            <person name="Garrido J.L."/>
        </authorList>
    </citation>
    <scope>NUCLEOTIDE SEQUENCE [LARGE SCALE GENOMIC DNA]</scope>
    <source>
        <strain evidence="1 2">RCC1774</strain>
    </source>
</reference>